<evidence type="ECO:0000259" key="1">
    <source>
        <dbReference type="Pfam" id="PF10108"/>
    </source>
</evidence>
<dbReference type="Proteomes" id="UP000542125">
    <property type="component" value="Unassembled WGS sequence"/>
</dbReference>
<dbReference type="EMBL" id="JACBYR010000001">
    <property type="protein sequence ID" value="NYE83816.1"/>
    <property type="molecule type" value="Genomic_DNA"/>
</dbReference>
<dbReference type="SUPFAM" id="SSF53098">
    <property type="entry name" value="Ribonuclease H-like"/>
    <property type="match status" value="1"/>
</dbReference>
<keyword evidence="3" id="KW-1185">Reference proteome</keyword>
<dbReference type="InterPro" id="IPR036397">
    <property type="entry name" value="RNaseH_sf"/>
</dbReference>
<dbReference type="CDD" id="cd05782">
    <property type="entry name" value="DNA_polB_like1_exo"/>
    <property type="match status" value="1"/>
</dbReference>
<dbReference type="Pfam" id="PF10108">
    <property type="entry name" value="DNA_pol_B_exo2"/>
    <property type="match status" value="1"/>
</dbReference>
<name>A0A7Y9IVG1_9BURK</name>
<protein>
    <recommendedName>
        <fullName evidence="1">Predicted 3'-5' exonuclease PolB-like domain-containing protein</fullName>
    </recommendedName>
</protein>
<gene>
    <name evidence="2" type="ORF">FHW18_003087</name>
</gene>
<reference evidence="2 3" key="1">
    <citation type="submission" date="2020-07" db="EMBL/GenBank/DDBJ databases">
        <title>Genomic Encyclopedia of Type Strains, Phase IV (KMG-V): Genome sequencing to study the core and pangenomes of soil and plant-associated prokaryotes.</title>
        <authorList>
            <person name="Whitman W."/>
        </authorList>
    </citation>
    <scope>NUCLEOTIDE SEQUENCE [LARGE SCALE GENOMIC DNA]</scope>
    <source>
        <strain evidence="2 3">SAS40</strain>
    </source>
</reference>
<comment type="caution">
    <text evidence="2">The sequence shown here is derived from an EMBL/GenBank/DDBJ whole genome shotgun (WGS) entry which is preliminary data.</text>
</comment>
<dbReference type="GO" id="GO:0003676">
    <property type="term" value="F:nucleic acid binding"/>
    <property type="evidence" value="ECO:0007669"/>
    <property type="project" value="InterPro"/>
</dbReference>
<dbReference type="InterPro" id="IPR012337">
    <property type="entry name" value="RNaseH-like_sf"/>
</dbReference>
<organism evidence="2 3">
    <name type="scientific">Pigmentiphaga litoralis</name>
    <dbReference type="NCBI Taxonomy" id="516702"/>
    <lineage>
        <taxon>Bacteria</taxon>
        <taxon>Pseudomonadati</taxon>
        <taxon>Pseudomonadota</taxon>
        <taxon>Betaproteobacteria</taxon>
        <taxon>Burkholderiales</taxon>
        <taxon>Alcaligenaceae</taxon>
        <taxon>Pigmentiphaga</taxon>
    </lineage>
</organism>
<proteinExistence type="predicted"/>
<evidence type="ECO:0000313" key="2">
    <source>
        <dbReference type="EMBL" id="NYE83816.1"/>
    </source>
</evidence>
<accession>A0A7Y9IVG1</accession>
<dbReference type="AlphaFoldDB" id="A0A7Y9IVG1"/>
<dbReference type="RefSeq" id="WP_179587585.1">
    <property type="nucleotide sequence ID" value="NZ_JACBYR010000001.1"/>
</dbReference>
<dbReference type="Gene3D" id="3.30.420.10">
    <property type="entry name" value="Ribonuclease H-like superfamily/Ribonuclease H"/>
    <property type="match status" value="1"/>
</dbReference>
<evidence type="ECO:0000313" key="3">
    <source>
        <dbReference type="Proteomes" id="UP000542125"/>
    </source>
</evidence>
<feature type="domain" description="Predicted 3'-5' exonuclease PolB-like" evidence="1">
    <location>
        <begin position="48"/>
        <end position="256"/>
    </location>
</feature>
<sequence>MTPILVFDLETIPDVEGLRALNGWGPDVGDEEVAERAFTARREAVGHDFLPLHLQKIAVVGCAFRDDDGFRVKCIGKADDPEAKLIDGFYKTIERYTPQLVSWNGSGFDLPVLHYRALIQGVQASRYWEMGEDDRDFKYSNYISRYHNRHIDLMDLLAKYNGRANAPLDELAKLCGFPGKLGMDGSQVWHAWRNGDADEVRGYCETDVVNTWLVYCRFRFMRGELTKAQYDAEVALVRTTLEGIDEPHWYQYLDAWAAPGRG</sequence>
<dbReference type="InterPro" id="IPR019288">
    <property type="entry name" value="3'-5'_exonuclease_PolB-like"/>
</dbReference>